<evidence type="ECO:0000313" key="1">
    <source>
        <dbReference type="EMBL" id="GAA1406805.1"/>
    </source>
</evidence>
<gene>
    <name evidence="1" type="ORF">GCM10009639_55050</name>
</gene>
<evidence type="ECO:0000313" key="2">
    <source>
        <dbReference type="Proteomes" id="UP001499863"/>
    </source>
</evidence>
<protein>
    <submittedName>
        <fullName evidence="1">Uncharacterized protein</fullName>
    </submittedName>
</protein>
<name>A0ABN1YE00_9ACTN</name>
<reference evidence="1 2" key="1">
    <citation type="journal article" date="2019" name="Int. J. Syst. Evol. Microbiol.">
        <title>The Global Catalogue of Microorganisms (GCM) 10K type strain sequencing project: providing services to taxonomists for standard genome sequencing and annotation.</title>
        <authorList>
            <consortium name="The Broad Institute Genomics Platform"/>
            <consortium name="The Broad Institute Genome Sequencing Center for Infectious Disease"/>
            <person name="Wu L."/>
            <person name="Ma J."/>
        </authorList>
    </citation>
    <scope>NUCLEOTIDE SEQUENCE [LARGE SCALE GENOMIC DNA]</scope>
    <source>
        <strain evidence="1 2">JCM 12393</strain>
    </source>
</reference>
<dbReference type="Proteomes" id="UP001499863">
    <property type="component" value="Unassembled WGS sequence"/>
</dbReference>
<keyword evidence="2" id="KW-1185">Reference proteome</keyword>
<dbReference type="EMBL" id="BAAAKJ010000314">
    <property type="protein sequence ID" value="GAA1406805.1"/>
    <property type="molecule type" value="Genomic_DNA"/>
</dbReference>
<accession>A0ABN1YE00</accession>
<organism evidence="1 2">
    <name type="scientific">Kitasatospora putterlickiae</name>
    <dbReference type="NCBI Taxonomy" id="221725"/>
    <lineage>
        <taxon>Bacteria</taxon>
        <taxon>Bacillati</taxon>
        <taxon>Actinomycetota</taxon>
        <taxon>Actinomycetes</taxon>
        <taxon>Kitasatosporales</taxon>
        <taxon>Streptomycetaceae</taxon>
        <taxon>Kitasatospora</taxon>
    </lineage>
</organism>
<dbReference type="RefSeq" id="WP_344341774.1">
    <property type="nucleotide sequence ID" value="NZ_BAAAKJ010000314.1"/>
</dbReference>
<proteinExistence type="predicted"/>
<sequence>MSLLVEVFTTDESGNSRFPDVPDGSSDLAGFESWRSTVWGSERVRSLGARFFPQLAGDTLCVAPADVPEFIQEVFLLQSNVESIAAGMDSPTPVTHRVGQIADRLDNILDAAQRAIQIGGGVQIS</sequence>
<comment type="caution">
    <text evidence="1">The sequence shown here is derived from an EMBL/GenBank/DDBJ whole genome shotgun (WGS) entry which is preliminary data.</text>
</comment>